<protein>
    <submittedName>
        <fullName evidence="3">Prefoldin subunit, putative</fullName>
    </submittedName>
</protein>
<comment type="similarity">
    <text evidence="1">Belongs to the prefoldin subunit alpha family.</text>
</comment>
<evidence type="ECO:0000256" key="2">
    <source>
        <dbReference type="SAM" id="Coils"/>
    </source>
</evidence>
<dbReference type="RefSeq" id="XP_004261252.1">
    <property type="nucleotide sequence ID" value="XM_004261204.1"/>
</dbReference>
<dbReference type="PANTHER" id="PTHR12674">
    <property type="entry name" value="PREFOLDIN SUBUNIT 5"/>
    <property type="match status" value="1"/>
</dbReference>
<gene>
    <name evidence="3" type="ORF">EIN_048140</name>
</gene>
<dbReference type="Proteomes" id="UP000014680">
    <property type="component" value="Unassembled WGS sequence"/>
</dbReference>
<sequence>MECIADTINLQRLDKYQLAELNQKLVGELEWINSNVKRVADEIRDLNENVDVVNKLQDGKTQTKNVVVPLTPLMCVKGDLTCEGRVIIHIGDVFYISKTFSKAIDYYKRRLHEKDLEKRAYDILLRDRQTVLSRMENIVKLMVQKQNE</sequence>
<evidence type="ECO:0000256" key="1">
    <source>
        <dbReference type="ARBA" id="ARBA00010048"/>
    </source>
</evidence>
<dbReference type="SUPFAM" id="SSF46579">
    <property type="entry name" value="Prefoldin"/>
    <property type="match status" value="1"/>
</dbReference>
<reference evidence="3 4" key="1">
    <citation type="submission" date="2012-10" db="EMBL/GenBank/DDBJ databases">
        <authorList>
            <person name="Zafar N."/>
            <person name="Inman J."/>
            <person name="Hall N."/>
            <person name="Lorenzi H."/>
            <person name="Caler E."/>
        </authorList>
    </citation>
    <scope>NUCLEOTIDE SEQUENCE [LARGE SCALE GENOMIC DNA]</scope>
    <source>
        <strain evidence="3 4">IP1</strain>
    </source>
</reference>
<dbReference type="PANTHER" id="PTHR12674:SF2">
    <property type="entry name" value="PREFOLDIN SUBUNIT 5"/>
    <property type="match status" value="1"/>
</dbReference>
<organism evidence="3 4">
    <name type="scientific">Entamoeba invadens IP1</name>
    <dbReference type="NCBI Taxonomy" id="370355"/>
    <lineage>
        <taxon>Eukaryota</taxon>
        <taxon>Amoebozoa</taxon>
        <taxon>Evosea</taxon>
        <taxon>Archamoebae</taxon>
        <taxon>Mastigamoebida</taxon>
        <taxon>Entamoebidae</taxon>
        <taxon>Entamoeba</taxon>
    </lineage>
</organism>
<dbReference type="OrthoDB" id="10267474at2759"/>
<dbReference type="InterPro" id="IPR009053">
    <property type="entry name" value="Prefoldin"/>
</dbReference>
<dbReference type="GO" id="GO:1990113">
    <property type="term" value="P:RNA polymerase I assembly"/>
    <property type="evidence" value="ECO:0007669"/>
    <property type="project" value="TreeGrafter"/>
</dbReference>
<dbReference type="OMA" id="KCPNTIP"/>
<dbReference type="InterPro" id="IPR004127">
    <property type="entry name" value="Prefoldin_subunit_alpha"/>
</dbReference>
<feature type="coiled-coil region" evidence="2">
    <location>
        <begin position="29"/>
        <end position="56"/>
    </location>
</feature>
<evidence type="ECO:0000313" key="4">
    <source>
        <dbReference type="Proteomes" id="UP000014680"/>
    </source>
</evidence>
<proteinExistence type="inferred from homology"/>
<dbReference type="KEGG" id="eiv:EIN_048140"/>
<dbReference type="Pfam" id="PF02996">
    <property type="entry name" value="Prefoldin"/>
    <property type="match status" value="1"/>
</dbReference>
<name>A0A0A1UDR1_ENTIV</name>
<dbReference type="GO" id="GO:1990114">
    <property type="term" value="P:RNA polymerase II core complex assembly"/>
    <property type="evidence" value="ECO:0007669"/>
    <property type="project" value="TreeGrafter"/>
</dbReference>
<accession>A0A0A1UDR1</accession>
<dbReference type="GO" id="GO:0016272">
    <property type="term" value="C:prefoldin complex"/>
    <property type="evidence" value="ECO:0007669"/>
    <property type="project" value="InterPro"/>
</dbReference>
<dbReference type="GO" id="GO:0005737">
    <property type="term" value="C:cytoplasm"/>
    <property type="evidence" value="ECO:0007669"/>
    <property type="project" value="TreeGrafter"/>
</dbReference>
<dbReference type="Gene3D" id="1.10.287.370">
    <property type="match status" value="1"/>
</dbReference>
<dbReference type="GO" id="GO:0051082">
    <property type="term" value="F:unfolded protein binding"/>
    <property type="evidence" value="ECO:0007669"/>
    <property type="project" value="InterPro"/>
</dbReference>
<keyword evidence="2" id="KW-0175">Coiled coil</keyword>
<dbReference type="GO" id="GO:1990115">
    <property type="term" value="P:RNA polymerase III assembly"/>
    <property type="evidence" value="ECO:0007669"/>
    <property type="project" value="TreeGrafter"/>
</dbReference>
<evidence type="ECO:0000313" key="3">
    <source>
        <dbReference type="EMBL" id="ELP94481.1"/>
    </source>
</evidence>
<dbReference type="AlphaFoldDB" id="A0A0A1UDR1"/>
<keyword evidence="4" id="KW-1185">Reference proteome</keyword>
<dbReference type="InterPro" id="IPR011599">
    <property type="entry name" value="PFD_alpha_archaea"/>
</dbReference>
<dbReference type="GeneID" id="14893394"/>
<dbReference type="EMBL" id="KB206215">
    <property type="protein sequence ID" value="ELP94481.1"/>
    <property type="molecule type" value="Genomic_DNA"/>
</dbReference>
<dbReference type="VEuPathDB" id="AmoebaDB:EIN_048140"/>
<dbReference type="GO" id="GO:0006457">
    <property type="term" value="P:protein folding"/>
    <property type="evidence" value="ECO:0007669"/>
    <property type="project" value="InterPro"/>
</dbReference>